<keyword evidence="8" id="KW-1185">Reference proteome</keyword>
<dbReference type="SMART" id="SM01381">
    <property type="entry name" value="7TM_GPCR_Srsx"/>
    <property type="match status" value="1"/>
</dbReference>
<feature type="domain" description="G-protein coupled receptors family 1 profile" evidence="7">
    <location>
        <begin position="43"/>
        <end position="297"/>
    </location>
</feature>
<dbReference type="PANTHER" id="PTHR26451:SF897">
    <property type="entry name" value="TRACE AMINE-ASSOCIATED RECEPTOR 5-LIKE"/>
    <property type="match status" value="1"/>
</dbReference>
<feature type="transmembrane region" description="Helical" evidence="6">
    <location>
        <begin position="101"/>
        <end position="122"/>
    </location>
</feature>
<feature type="transmembrane region" description="Helical" evidence="6">
    <location>
        <begin position="73"/>
        <end position="89"/>
    </location>
</feature>
<organism evidence="8 9">
    <name type="scientific">Branchiostoma floridae</name>
    <name type="common">Florida lancelet</name>
    <name type="synonym">Amphioxus</name>
    <dbReference type="NCBI Taxonomy" id="7739"/>
    <lineage>
        <taxon>Eukaryota</taxon>
        <taxon>Metazoa</taxon>
        <taxon>Chordata</taxon>
        <taxon>Cephalochordata</taxon>
        <taxon>Leptocardii</taxon>
        <taxon>Amphioxiformes</taxon>
        <taxon>Branchiostomatidae</taxon>
        <taxon>Branchiostoma</taxon>
    </lineage>
</organism>
<feature type="transmembrane region" description="Helical" evidence="6">
    <location>
        <begin position="243"/>
        <end position="264"/>
    </location>
</feature>
<keyword evidence="2 6" id="KW-0812">Transmembrane</keyword>
<name>A0A9J7KSV3_BRAFL</name>
<dbReference type="SUPFAM" id="SSF81321">
    <property type="entry name" value="Family A G protein-coupled receptor-like"/>
    <property type="match status" value="1"/>
</dbReference>
<feature type="compositionally biased region" description="Polar residues" evidence="5">
    <location>
        <begin position="459"/>
        <end position="563"/>
    </location>
</feature>
<feature type="transmembrane region" description="Helical" evidence="6">
    <location>
        <begin position="143"/>
        <end position="164"/>
    </location>
</feature>
<dbReference type="KEGG" id="bfo:118411590"/>
<dbReference type="FunFam" id="1.20.1070.10:FF:000767">
    <property type="entry name" value="Uncharacterized protein"/>
    <property type="match status" value="1"/>
</dbReference>
<dbReference type="InterPro" id="IPR017452">
    <property type="entry name" value="GPCR_Rhodpsn_7TM"/>
</dbReference>
<dbReference type="Pfam" id="PF00001">
    <property type="entry name" value="7tm_1"/>
    <property type="match status" value="1"/>
</dbReference>
<gene>
    <name evidence="9" type="primary">LOC118411590</name>
</gene>
<dbReference type="InterPro" id="IPR000276">
    <property type="entry name" value="GPCR_Rhodpsn"/>
</dbReference>
<dbReference type="GO" id="GO:0016020">
    <property type="term" value="C:membrane"/>
    <property type="evidence" value="ECO:0007669"/>
    <property type="project" value="UniProtKB-SubCell"/>
</dbReference>
<dbReference type="Gene3D" id="1.20.1070.10">
    <property type="entry name" value="Rhodopsin 7-helix transmembrane proteins"/>
    <property type="match status" value="1"/>
</dbReference>
<evidence type="ECO:0000256" key="2">
    <source>
        <dbReference type="ARBA" id="ARBA00022692"/>
    </source>
</evidence>
<dbReference type="PRINTS" id="PR00237">
    <property type="entry name" value="GPCRRHODOPSN"/>
</dbReference>
<feature type="compositionally biased region" description="Polar residues" evidence="5">
    <location>
        <begin position="374"/>
        <end position="412"/>
    </location>
</feature>
<evidence type="ECO:0000256" key="4">
    <source>
        <dbReference type="ARBA" id="ARBA00023136"/>
    </source>
</evidence>
<dbReference type="RefSeq" id="XP_035669924.1">
    <property type="nucleotide sequence ID" value="XM_035814031.1"/>
</dbReference>
<protein>
    <submittedName>
        <fullName evidence="9">Adenosine receptor A2a-like</fullName>
    </submittedName>
</protein>
<dbReference type="AlphaFoldDB" id="A0A9J7KSV3"/>
<evidence type="ECO:0000313" key="8">
    <source>
        <dbReference type="Proteomes" id="UP000001554"/>
    </source>
</evidence>
<evidence type="ECO:0000256" key="5">
    <source>
        <dbReference type="SAM" id="MobiDB-lite"/>
    </source>
</evidence>
<dbReference type="PANTHER" id="PTHR26451">
    <property type="entry name" value="G_PROTEIN_RECEP_F1_2 DOMAIN-CONTAINING PROTEIN"/>
    <property type="match status" value="1"/>
</dbReference>
<dbReference type="CDD" id="cd00637">
    <property type="entry name" value="7tm_classA_rhodopsin-like"/>
    <property type="match status" value="1"/>
</dbReference>
<evidence type="ECO:0000256" key="1">
    <source>
        <dbReference type="ARBA" id="ARBA00004370"/>
    </source>
</evidence>
<feature type="region of interest" description="Disordered" evidence="5">
    <location>
        <begin position="337"/>
        <end position="423"/>
    </location>
</feature>
<feature type="compositionally biased region" description="Polar residues" evidence="5">
    <location>
        <begin position="337"/>
        <end position="354"/>
    </location>
</feature>
<dbReference type="OMA" id="IIHCTFI"/>
<comment type="subcellular location">
    <subcellularLocation>
        <location evidence="1">Membrane</location>
    </subcellularLocation>
</comment>
<sequence>MAEQAMGFSANMHHMYRDLSVSSLSRGLQTAYLVISLVVSLGCSSLLVFLVWKKVYLRKPRHFLRSNLAVDDMVFVACLIPLEICLLFSQDSRNDHLFCWLQLMVAYPTTASMFGTYLMMALELYYFICKPLHYRAKVTTKRVIIGIFAVRTFALVFGVGPELLERLQNSSDTLRCTPEPIGSTSVAAIFLSIIQAGIVLSVLVIFILYSFIFKEARKQQQRDEHRNLWLCQTKAFNVMAPHITVLAVSVASLIVMVVSIRAFFTQNKKASDSLLITVKVSKLLYQTVSSMVNPIVYSFRQPEFRRALRELFGRPANAPVAMAPAPIQRTQDIQMPISSVNDPGQWVSDQDSTSAPPPSDESGQHGEEPPPSPSQTQIKLTETNVQHTQPSTCPRQRPGRTSTPSRTQQSRPTLKEKQSEQTVFPEHCGQRAVFIVQADLHPSPPSPPECSDPHKYGMSNGSTPSSEVRMSNGFTPSSEVRMSNGSTPSSEVRMSNGFTPSSEVRMSNGFTPSSEVRMSNGSTPSSEVRMSNVSTPSSEVRMSNGSTPSSEVRMSNRSTPSTEIRTDVDAISLSDDQVTTKNPKQQLKSAWLENNYIEIIYQL</sequence>
<dbReference type="GeneID" id="118411590"/>
<feature type="region of interest" description="Disordered" evidence="5">
    <location>
        <begin position="439"/>
        <end position="563"/>
    </location>
</feature>
<evidence type="ECO:0000313" key="9">
    <source>
        <dbReference type="RefSeq" id="XP_035669924.1"/>
    </source>
</evidence>
<dbReference type="PROSITE" id="PS50262">
    <property type="entry name" value="G_PROTEIN_RECEP_F1_2"/>
    <property type="match status" value="1"/>
</dbReference>
<evidence type="ECO:0000259" key="7">
    <source>
        <dbReference type="PROSITE" id="PS50262"/>
    </source>
</evidence>
<dbReference type="Proteomes" id="UP000001554">
    <property type="component" value="Chromosome 3"/>
</dbReference>
<dbReference type="OrthoDB" id="9902777at2759"/>
<keyword evidence="4 6" id="KW-0472">Membrane</keyword>
<accession>A0A9J7KSV3</accession>
<evidence type="ECO:0000256" key="3">
    <source>
        <dbReference type="ARBA" id="ARBA00022989"/>
    </source>
</evidence>
<reference evidence="8" key="1">
    <citation type="journal article" date="2020" name="Nat. Ecol. Evol.">
        <title>Deeply conserved synteny resolves early events in vertebrate evolution.</title>
        <authorList>
            <person name="Simakov O."/>
            <person name="Marletaz F."/>
            <person name="Yue J.X."/>
            <person name="O'Connell B."/>
            <person name="Jenkins J."/>
            <person name="Brandt A."/>
            <person name="Calef R."/>
            <person name="Tung C.H."/>
            <person name="Huang T.K."/>
            <person name="Schmutz J."/>
            <person name="Satoh N."/>
            <person name="Yu J.K."/>
            <person name="Putnam N.H."/>
            <person name="Green R.E."/>
            <person name="Rokhsar D.S."/>
        </authorList>
    </citation>
    <scope>NUCLEOTIDE SEQUENCE [LARGE SCALE GENOMIC DNA]</scope>
    <source>
        <strain evidence="8">S238N-H82</strain>
    </source>
</reference>
<feature type="transmembrane region" description="Helical" evidence="6">
    <location>
        <begin position="31"/>
        <end position="52"/>
    </location>
</feature>
<dbReference type="InterPro" id="IPR052921">
    <property type="entry name" value="GPCR1_Superfamily_Member"/>
</dbReference>
<reference evidence="9" key="2">
    <citation type="submission" date="2025-08" db="UniProtKB">
        <authorList>
            <consortium name="RefSeq"/>
        </authorList>
    </citation>
    <scope>IDENTIFICATION</scope>
    <source>
        <strain evidence="9">S238N-H82</strain>
        <tissue evidence="9">Testes</tissue>
    </source>
</reference>
<dbReference type="GO" id="GO:0004930">
    <property type="term" value="F:G protein-coupled receptor activity"/>
    <property type="evidence" value="ECO:0007669"/>
    <property type="project" value="InterPro"/>
</dbReference>
<feature type="transmembrane region" description="Helical" evidence="6">
    <location>
        <begin position="184"/>
        <end position="212"/>
    </location>
</feature>
<keyword evidence="3 6" id="KW-1133">Transmembrane helix</keyword>
<evidence type="ECO:0000256" key="6">
    <source>
        <dbReference type="SAM" id="Phobius"/>
    </source>
</evidence>
<proteinExistence type="predicted"/>